<dbReference type="Proteomes" id="UP000424468">
    <property type="component" value="Chromosome"/>
</dbReference>
<dbReference type="PROSITE" id="PS51195">
    <property type="entry name" value="Q_MOTIF"/>
    <property type="match status" value="1"/>
</dbReference>
<dbReference type="RefSeq" id="WP_156006264.1">
    <property type="nucleotide sequence ID" value="NZ_CP046276.1"/>
</dbReference>
<dbReference type="InterPro" id="IPR014014">
    <property type="entry name" value="RNA_helicase_DEAD_Q_motif"/>
</dbReference>
<evidence type="ECO:0000313" key="9">
    <source>
        <dbReference type="EMBL" id="QGS51869.1"/>
    </source>
</evidence>
<dbReference type="Gene3D" id="3.40.50.300">
    <property type="entry name" value="P-loop containing nucleotide triphosphate hydrolases"/>
    <property type="match status" value="2"/>
</dbReference>
<dbReference type="GO" id="GO:0005524">
    <property type="term" value="F:ATP binding"/>
    <property type="evidence" value="ECO:0007669"/>
    <property type="project" value="UniProtKB-KW"/>
</dbReference>
<dbReference type="InterPro" id="IPR050547">
    <property type="entry name" value="DEAD_box_RNA_helicases"/>
</dbReference>
<dbReference type="InterPro" id="IPR014001">
    <property type="entry name" value="Helicase_ATP-bd"/>
</dbReference>
<keyword evidence="3 9" id="KW-0347">Helicase</keyword>
<protein>
    <submittedName>
        <fullName evidence="9">ATP-dependent RNA helicase CshB</fullName>
    </submittedName>
</protein>
<dbReference type="GO" id="GO:0003724">
    <property type="term" value="F:RNA helicase activity"/>
    <property type="evidence" value="ECO:0007669"/>
    <property type="project" value="InterPro"/>
</dbReference>
<dbReference type="EMBL" id="CP046276">
    <property type="protein sequence ID" value="QGS51869.1"/>
    <property type="molecule type" value="Genomic_DNA"/>
</dbReference>
<dbReference type="KEGG" id="stab:STABA_v1c05060"/>
<evidence type="ECO:0000259" key="7">
    <source>
        <dbReference type="PROSITE" id="PS51194"/>
    </source>
</evidence>
<keyword evidence="2" id="KW-0378">Hydrolase</keyword>
<evidence type="ECO:0000313" key="10">
    <source>
        <dbReference type="Proteomes" id="UP000424468"/>
    </source>
</evidence>
<dbReference type="PANTHER" id="PTHR47963:SF1">
    <property type="entry name" value="DEAD-BOX ATP-DEPENDENT RNA HELICASE CSHB"/>
    <property type="match status" value="1"/>
</dbReference>
<dbReference type="AlphaFoldDB" id="A0A6I6C8S9"/>
<dbReference type="InterPro" id="IPR001650">
    <property type="entry name" value="Helicase_C-like"/>
</dbReference>
<keyword evidence="10" id="KW-1185">Reference proteome</keyword>
<dbReference type="SUPFAM" id="SSF52540">
    <property type="entry name" value="P-loop containing nucleoside triphosphate hydrolases"/>
    <property type="match status" value="1"/>
</dbReference>
<dbReference type="Pfam" id="PF00270">
    <property type="entry name" value="DEAD"/>
    <property type="match status" value="1"/>
</dbReference>
<gene>
    <name evidence="9" type="primary">cshB</name>
    <name evidence="9" type="ORF">STABA_v1c05060</name>
</gene>
<keyword evidence="1" id="KW-0547">Nucleotide-binding</keyword>
<sequence length="453" mass="52373">MKFSDFGFKKFINDALDEKGFKEPTSIQKKVIPLLKKHKSVIAQSHTGTGKTHAFLLPILNNLDYEVNKVQALIITPTRELARQIFANTKEMLKHNNKATVAFFVGGEAFEKQASSLKNKQPMIVIGTPTKLKSLYESNLLQLTTTNYVVIDECDMIFDLGFIDDLDYMLAKMNNDTNISLFSATIANGLKPFLTKYLSKSIFIENIDKKPTNENIEHILIWTKNKENKEVLKLIVESINPYIVIVFVNKKDQVKEVIGWLKDFGIKNIGELHGDLDPRQRSIMQKRIQNMEFRWIVASDIAARGIDIDGVSHVVSIDLPKDLEYYIHRSGRTGRNQYLGKSYVLFNSTNQHLIDTLKSKKIEFKNMKLANNQLVDIIERKKNKVINPNNPGVLEEQKIINRFKKQPIKPGYKKKRKLEIEKVKKDIRRKHIKESIAKIKKAKYKKRREELFD</sequence>
<name>A0A6I6C8S9_9MOLU</name>
<proteinExistence type="predicted"/>
<dbReference type="GO" id="GO:0005829">
    <property type="term" value="C:cytosol"/>
    <property type="evidence" value="ECO:0007669"/>
    <property type="project" value="TreeGrafter"/>
</dbReference>
<dbReference type="GO" id="GO:0009409">
    <property type="term" value="P:response to cold"/>
    <property type="evidence" value="ECO:0007669"/>
    <property type="project" value="TreeGrafter"/>
</dbReference>
<dbReference type="SMART" id="SM00490">
    <property type="entry name" value="HELICc"/>
    <property type="match status" value="1"/>
</dbReference>
<dbReference type="Pfam" id="PF00271">
    <property type="entry name" value="Helicase_C"/>
    <property type="match status" value="1"/>
</dbReference>
<organism evidence="9 10">
    <name type="scientific">Spiroplasma tabanidicola</name>
    <dbReference type="NCBI Taxonomy" id="324079"/>
    <lineage>
        <taxon>Bacteria</taxon>
        <taxon>Bacillati</taxon>
        <taxon>Mycoplasmatota</taxon>
        <taxon>Mollicutes</taxon>
        <taxon>Entomoplasmatales</taxon>
        <taxon>Spiroplasmataceae</taxon>
        <taxon>Spiroplasma</taxon>
    </lineage>
</organism>
<evidence type="ECO:0000256" key="5">
    <source>
        <dbReference type="PROSITE-ProRule" id="PRU00552"/>
    </source>
</evidence>
<evidence type="ECO:0000256" key="4">
    <source>
        <dbReference type="ARBA" id="ARBA00022840"/>
    </source>
</evidence>
<evidence type="ECO:0000256" key="3">
    <source>
        <dbReference type="ARBA" id="ARBA00022806"/>
    </source>
</evidence>
<reference evidence="9 10" key="1">
    <citation type="submission" date="2019-11" db="EMBL/GenBank/DDBJ databases">
        <title>Complete genome sequence of Spiroplasma tabanidicola TAUS-1 (DSM 22603).</title>
        <authorList>
            <person name="Huang C.-T."/>
            <person name="Lin Y.-C."/>
            <person name="Kuo C.-H."/>
        </authorList>
    </citation>
    <scope>NUCLEOTIDE SEQUENCE [LARGE SCALE GENOMIC DNA]</scope>
    <source>
        <strain evidence="9 10">TAUS-1</strain>
    </source>
</reference>
<dbReference type="CDD" id="cd00268">
    <property type="entry name" value="DEADc"/>
    <property type="match status" value="1"/>
</dbReference>
<dbReference type="PROSITE" id="PS51192">
    <property type="entry name" value="HELICASE_ATP_BIND_1"/>
    <property type="match status" value="1"/>
</dbReference>
<keyword evidence="4" id="KW-0067">ATP-binding</keyword>
<evidence type="ECO:0000259" key="6">
    <source>
        <dbReference type="PROSITE" id="PS51192"/>
    </source>
</evidence>
<dbReference type="InterPro" id="IPR027417">
    <property type="entry name" value="P-loop_NTPase"/>
</dbReference>
<accession>A0A6I6C8S9</accession>
<evidence type="ECO:0000256" key="1">
    <source>
        <dbReference type="ARBA" id="ARBA00022741"/>
    </source>
</evidence>
<dbReference type="GO" id="GO:0005840">
    <property type="term" value="C:ribosome"/>
    <property type="evidence" value="ECO:0007669"/>
    <property type="project" value="TreeGrafter"/>
</dbReference>
<dbReference type="PANTHER" id="PTHR47963">
    <property type="entry name" value="DEAD-BOX ATP-DEPENDENT RNA HELICASE 47, MITOCHONDRIAL"/>
    <property type="match status" value="1"/>
</dbReference>
<dbReference type="CDD" id="cd18787">
    <property type="entry name" value="SF2_C_DEAD"/>
    <property type="match status" value="1"/>
</dbReference>
<feature type="domain" description="DEAD-box RNA helicase Q" evidence="8">
    <location>
        <begin position="1"/>
        <end position="29"/>
    </location>
</feature>
<dbReference type="GO" id="GO:0033592">
    <property type="term" value="F:RNA strand annealing activity"/>
    <property type="evidence" value="ECO:0007669"/>
    <property type="project" value="TreeGrafter"/>
</dbReference>
<evidence type="ECO:0000259" key="8">
    <source>
        <dbReference type="PROSITE" id="PS51195"/>
    </source>
</evidence>
<dbReference type="SMART" id="SM00487">
    <property type="entry name" value="DEXDc"/>
    <property type="match status" value="1"/>
</dbReference>
<dbReference type="PROSITE" id="PS51194">
    <property type="entry name" value="HELICASE_CTER"/>
    <property type="match status" value="1"/>
</dbReference>
<dbReference type="InterPro" id="IPR044742">
    <property type="entry name" value="DEAD/DEAH_RhlB"/>
</dbReference>
<feature type="short sequence motif" description="Q motif" evidence="5">
    <location>
        <begin position="1"/>
        <end position="29"/>
    </location>
</feature>
<dbReference type="InterPro" id="IPR011545">
    <property type="entry name" value="DEAD/DEAH_box_helicase_dom"/>
</dbReference>
<feature type="domain" description="Helicase C-terminal" evidence="7">
    <location>
        <begin position="215"/>
        <end position="386"/>
    </location>
</feature>
<feature type="domain" description="Helicase ATP-binding" evidence="6">
    <location>
        <begin position="32"/>
        <end position="204"/>
    </location>
</feature>
<evidence type="ECO:0000256" key="2">
    <source>
        <dbReference type="ARBA" id="ARBA00022801"/>
    </source>
</evidence>
<dbReference type="GO" id="GO:0016787">
    <property type="term" value="F:hydrolase activity"/>
    <property type="evidence" value="ECO:0007669"/>
    <property type="project" value="UniProtKB-KW"/>
</dbReference>
<dbReference type="OrthoDB" id="9805696at2"/>